<keyword evidence="1" id="KW-0227">DNA damage</keyword>
<reference evidence="4" key="1">
    <citation type="submission" date="2015-07" db="EMBL/GenBank/DDBJ databases">
        <title>MeaNS - Measles Nucleotide Surveillance Program.</title>
        <authorList>
            <person name="Tran T."/>
            <person name="Druce J."/>
        </authorList>
    </citation>
    <scope>NUCLEOTIDE SEQUENCE</scope>
    <source>
        <strain evidence="4">UCB-OBI-ISO-001</strain>
        <tissue evidence="4">Gonad</tissue>
    </source>
</reference>
<comment type="cofactor">
    <cofactor evidence="1">
        <name>Mg(2+)</name>
        <dbReference type="ChEBI" id="CHEBI:18420"/>
    </cofactor>
</comment>
<evidence type="ECO:0000313" key="4">
    <source>
        <dbReference type="EMBL" id="KOF73169.1"/>
    </source>
</evidence>
<evidence type="ECO:0000259" key="2">
    <source>
        <dbReference type="Pfam" id="PF05970"/>
    </source>
</evidence>
<dbReference type="PANTHER" id="PTHR10492">
    <property type="match status" value="1"/>
</dbReference>
<dbReference type="Pfam" id="PF05970">
    <property type="entry name" value="PIF1"/>
    <property type="match status" value="1"/>
</dbReference>
<dbReference type="InterPro" id="IPR049163">
    <property type="entry name" value="Pif1-like_2B_dom"/>
</dbReference>
<dbReference type="EC" id="5.6.2.3" evidence="1"/>
<dbReference type="EMBL" id="KQ423266">
    <property type="protein sequence ID" value="KOF73169.1"/>
    <property type="molecule type" value="Genomic_DNA"/>
</dbReference>
<dbReference type="GO" id="GO:0005524">
    <property type="term" value="F:ATP binding"/>
    <property type="evidence" value="ECO:0007669"/>
    <property type="project" value="UniProtKB-KW"/>
</dbReference>
<keyword evidence="1" id="KW-0234">DNA repair</keyword>
<feature type="domain" description="DNA helicase Pif1-like 2B" evidence="3">
    <location>
        <begin position="256"/>
        <end position="287"/>
    </location>
</feature>
<accession>A0A0L8G8H4</accession>
<proteinExistence type="inferred from homology"/>
<comment type="catalytic activity">
    <reaction evidence="1">
        <text>ATP + H2O = ADP + phosphate + H(+)</text>
        <dbReference type="Rhea" id="RHEA:13065"/>
        <dbReference type="ChEBI" id="CHEBI:15377"/>
        <dbReference type="ChEBI" id="CHEBI:15378"/>
        <dbReference type="ChEBI" id="CHEBI:30616"/>
        <dbReference type="ChEBI" id="CHEBI:43474"/>
        <dbReference type="ChEBI" id="CHEBI:456216"/>
        <dbReference type="EC" id="5.6.2.3"/>
    </reaction>
</comment>
<keyword evidence="1" id="KW-0067">ATP-binding</keyword>
<dbReference type="AlphaFoldDB" id="A0A0L8G8H4"/>
<keyword evidence="1" id="KW-0233">DNA recombination</keyword>
<dbReference type="GO" id="GO:0043139">
    <property type="term" value="F:5'-3' DNA helicase activity"/>
    <property type="evidence" value="ECO:0007669"/>
    <property type="project" value="UniProtKB-EC"/>
</dbReference>
<gene>
    <name evidence="4" type="ORF">OCBIM_22038295mg</name>
</gene>
<name>A0A0L8G8H4_OCTBM</name>
<comment type="similarity">
    <text evidence="1">Belongs to the helicase family.</text>
</comment>
<dbReference type="Gene3D" id="3.40.50.300">
    <property type="entry name" value="P-loop containing nucleotide triphosphate hydrolases"/>
    <property type="match status" value="1"/>
</dbReference>
<dbReference type="InterPro" id="IPR027417">
    <property type="entry name" value="P-loop_NTPase"/>
</dbReference>
<protein>
    <recommendedName>
        <fullName evidence="1">ATP-dependent DNA helicase</fullName>
        <ecNumber evidence="1">5.6.2.3</ecNumber>
    </recommendedName>
</protein>
<dbReference type="Pfam" id="PF21530">
    <property type="entry name" value="Pif1_2B_dom"/>
    <property type="match status" value="1"/>
</dbReference>
<dbReference type="PANTHER" id="PTHR10492:SF57">
    <property type="entry name" value="ATP-DEPENDENT DNA HELICASE"/>
    <property type="match status" value="1"/>
</dbReference>
<dbReference type="SUPFAM" id="SSF52540">
    <property type="entry name" value="P-loop containing nucleoside triphosphate hydrolases"/>
    <property type="match status" value="1"/>
</dbReference>
<sequence>MTAYIADNEHKLLEDQLGVYKTTISSIGSERGSQFFLDALGGTGKTFVINLLLAKLHQMKHIAIAVASSGIAATLLSGSLTADSCFRLPSDLSKKEKANYNISCGSIKIKLLGECRQTFPVVPKATRADKSSVQKLRFTTNMRVQFRGDDVDRTFSKQLLDVGNGTSVGEEDGRVSLPFGHMVSDLKELMNKVFPNSRNQFTDHNWLKTRAILVPKNVTVDELNTKLLEQLPGEHHIYNSIDTVLNIDEAVNYPVEFLNSLTPHSHPPHNLHLKIGTPVMLLRNIDPPKLYNVLETTILTGKASGEPVFIPRIPLTPSDMPFLYKRLQLPLKLSFAMSINKTQGQSLNVVGLNLAEQVFSHGQLCVGCSRVGNPNHLFIYAPQGKTKNVVYQEALQI</sequence>
<dbReference type="GO" id="GO:0006281">
    <property type="term" value="P:DNA repair"/>
    <property type="evidence" value="ECO:0007669"/>
    <property type="project" value="UniProtKB-KW"/>
</dbReference>
<keyword evidence="1" id="KW-0378">Hydrolase</keyword>
<dbReference type="GO" id="GO:0000723">
    <property type="term" value="P:telomere maintenance"/>
    <property type="evidence" value="ECO:0007669"/>
    <property type="project" value="InterPro"/>
</dbReference>
<organism evidence="4">
    <name type="scientific">Octopus bimaculoides</name>
    <name type="common">California two-spotted octopus</name>
    <dbReference type="NCBI Taxonomy" id="37653"/>
    <lineage>
        <taxon>Eukaryota</taxon>
        <taxon>Metazoa</taxon>
        <taxon>Spiralia</taxon>
        <taxon>Lophotrochozoa</taxon>
        <taxon>Mollusca</taxon>
        <taxon>Cephalopoda</taxon>
        <taxon>Coleoidea</taxon>
        <taxon>Octopodiformes</taxon>
        <taxon>Octopoda</taxon>
        <taxon>Incirrata</taxon>
        <taxon>Octopodidae</taxon>
        <taxon>Octopus</taxon>
    </lineage>
</organism>
<keyword evidence="1" id="KW-0547">Nucleotide-binding</keyword>
<feature type="domain" description="DNA helicase Pif1-like DEAD-box helicase" evidence="2">
    <location>
        <begin position="12"/>
        <end position="98"/>
    </location>
</feature>
<keyword evidence="1" id="KW-0347">Helicase</keyword>
<dbReference type="OrthoDB" id="9997116at2759"/>
<dbReference type="GO" id="GO:0016887">
    <property type="term" value="F:ATP hydrolysis activity"/>
    <property type="evidence" value="ECO:0007669"/>
    <property type="project" value="RHEA"/>
</dbReference>
<evidence type="ECO:0000256" key="1">
    <source>
        <dbReference type="RuleBase" id="RU363044"/>
    </source>
</evidence>
<dbReference type="InterPro" id="IPR010285">
    <property type="entry name" value="DNA_helicase_pif1-like_DEAD"/>
</dbReference>
<dbReference type="GO" id="GO:0006310">
    <property type="term" value="P:DNA recombination"/>
    <property type="evidence" value="ECO:0007669"/>
    <property type="project" value="UniProtKB-KW"/>
</dbReference>
<evidence type="ECO:0000259" key="3">
    <source>
        <dbReference type="Pfam" id="PF21530"/>
    </source>
</evidence>